<dbReference type="STRING" id="946333.A4W93_16355"/>
<keyword evidence="2" id="KW-1185">Reference proteome</keyword>
<organism evidence="1 2">
    <name type="scientific">Piscinibacter gummiphilus</name>
    <dbReference type="NCBI Taxonomy" id="946333"/>
    <lineage>
        <taxon>Bacteria</taxon>
        <taxon>Pseudomonadati</taxon>
        <taxon>Pseudomonadota</taxon>
        <taxon>Betaproteobacteria</taxon>
        <taxon>Burkholderiales</taxon>
        <taxon>Sphaerotilaceae</taxon>
        <taxon>Piscinibacter</taxon>
    </lineage>
</organism>
<protein>
    <submittedName>
        <fullName evidence="1">Uncharacterized protein</fullName>
    </submittedName>
</protein>
<dbReference type="KEGG" id="rgu:A4W93_16355"/>
<name>A0A1W6LAS0_9BURK</name>
<dbReference type="OrthoDB" id="9009370at2"/>
<gene>
    <name evidence="1" type="ORF">A4W93_16355</name>
</gene>
<accession>A0A1W6LAS0</accession>
<sequence length="114" mass="12606">MPLEPRRSTFQDKLVALRRALGAQGQDPKDFEIEVDRSSPLAGLFKLAGGLLIVRRRSTGEERVYATDTESAWLDSVMADLAQGRLSETSETMPGMLTMLPHEDPVRRPAQPGN</sequence>
<dbReference type="RefSeq" id="WP_085751634.1">
    <property type="nucleotide sequence ID" value="NZ_BSPR01000013.1"/>
</dbReference>
<dbReference type="AlphaFoldDB" id="A0A1W6LAS0"/>
<evidence type="ECO:0000313" key="1">
    <source>
        <dbReference type="EMBL" id="ARN21342.1"/>
    </source>
</evidence>
<dbReference type="EMBL" id="CP015118">
    <property type="protein sequence ID" value="ARN21342.1"/>
    <property type="molecule type" value="Genomic_DNA"/>
</dbReference>
<dbReference type="Proteomes" id="UP000193427">
    <property type="component" value="Chromosome"/>
</dbReference>
<reference evidence="1 2" key="1">
    <citation type="submission" date="2016-04" db="EMBL/GenBank/DDBJ databases">
        <title>Complete genome sequence of natural rubber-degrading, novel Gram-negative bacterium, Rhizobacter gummiphilus strain NS21.</title>
        <authorList>
            <person name="Tabata M."/>
            <person name="Kasai D."/>
            <person name="Fukuda M."/>
        </authorList>
    </citation>
    <scope>NUCLEOTIDE SEQUENCE [LARGE SCALE GENOMIC DNA]</scope>
    <source>
        <strain evidence="1 2">NS21</strain>
    </source>
</reference>
<evidence type="ECO:0000313" key="2">
    <source>
        <dbReference type="Proteomes" id="UP000193427"/>
    </source>
</evidence>
<proteinExistence type="predicted"/>